<evidence type="ECO:0000259" key="6">
    <source>
        <dbReference type="Pfam" id="PF00082"/>
    </source>
</evidence>
<dbReference type="GO" id="GO:0004252">
    <property type="term" value="F:serine-type endopeptidase activity"/>
    <property type="evidence" value="ECO:0007669"/>
    <property type="project" value="UniProtKB-UniRule"/>
</dbReference>
<dbReference type="GO" id="GO:0006508">
    <property type="term" value="P:proteolysis"/>
    <property type="evidence" value="ECO:0007669"/>
    <property type="project" value="UniProtKB-KW"/>
</dbReference>
<feature type="domain" description="Secretion system C-terminal sorting" evidence="7">
    <location>
        <begin position="652"/>
        <end position="732"/>
    </location>
</feature>
<dbReference type="InterPro" id="IPR000209">
    <property type="entry name" value="Peptidase_S8/S53_dom"/>
</dbReference>
<dbReference type="InterPro" id="IPR036852">
    <property type="entry name" value="Peptidase_S8/S53_dom_sf"/>
</dbReference>
<feature type="domain" description="Peptidase S8/S53" evidence="6">
    <location>
        <begin position="17"/>
        <end position="308"/>
    </location>
</feature>
<evidence type="ECO:0000256" key="4">
    <source>
        <dbReference type="ARBA" id="ARBA00022825"/>
    </source>
</evidence>
<evidence type="ECO:0000259" key="8">
    <source>
        <dbReference type="Pfam" id="PF19408"/>
    </source>
</evidence>
<dbReference type="PANTHER" id="PTHR43399:SF4">
    <property type="entry name" value="CELL WALL-ASSOCIATED PROTEASE"/>
    <property type="match status" value="1"/>
</dbReference>
<dbReference type="RefSeq" id="WP_133464516.1">
    <property type="nucleotide sequence ID" value="NZ_SNWI01000003.1"/>
</dbReference>
<gene>
    <name evidence="9" type="ORF">DET52_10372</name>
</gene>
<dbReference type="Pfam" id="PF00082">
    <property type="entry name" value="Peptidase_S8"/>
    <property type="match status" value="1"/>
</dbReference>
<dbReference type="Gene3D" id="3.40.50.200">
    <property type="entry name" value="Peptidase S8/S53 domain"/>
    <property type="match status" value="1"/>
</dbReference>
<dbReference type="OrthoDB" id="1123514at2"/>
<reference evidence="9 10" key="1">
    <citation type="submission" date="2019-03" db="EMBL/GenBank/DDBJ databases">
        <title>Freshwater and sediment microbial communities from various areas in North America, analyzing microbe dynamics in response to fracking.</title>
        <authorList>
            <person name="Lamendella R."/>
        </authorList>
    </citation>
    <scope>NUCLEOTIDE SEQUENCE [LARGE SCALE GENOMIC DNA]</scope>
    <source>
        <strain evidence="9 10">114D</strain>
    </source>
</reference>
<evidence type="ECO:0000256" key="5">
    <source>
        <dbReference type="PROSITE-ProRule" id="PRU01240"/>
    </source>
</evidence>
<dbReference type="EMBL" id="SNWI01000003">
    <property type="protein sequence ID" value="TDO03133.1"/>
    <property type="molecule type" value="Genomic_DNA"/>
</dbReference>
<feature type="active site" description="Charge relay system" evidence="5">
    <location>
        <position position="70"/>
    </location>
</feature>
<evidence type="ECO:0000313" key="10">
    <source>
        <dbReference type="Proteomes" id="UP000294848"/>
    </source>
</evidence>
<evidence type="ECO:0000313" key="9">
    <source>
        <dbReference type="EMBL" id="TDO03133.1"/>
    </source>
</evidence>
<dbReference type="SUPFAM" id="SSF52743">
    <property type="entry name" value="Subtilisin-like"/>
    <property type="match status" value="1"/>
</dbReference>
<dbReference type="SUPFAM" id="SSF141086">
    <property type="entry name" value="Agglutinin HPA-like"/>
    <property type="match status" value="1"/>
</dbReference>
<keyword evidence="4 5" id="KW-0720">Serine protease</keyword>
<dbReference type="InterPro" id="IPR037221">
    <property type="entry name" value="H-type_lectin_dom_sf"/>
</dbReference>
<name>A0A4R6H4J0_9BACT</name>
<dbReference type="AlphaFoldDB" id="A0A4R6H4J0"/>
<dbReference type="InterPro" id="IPR022398">
    <property type="entry name" value="Peptidase_S8_His-AS"/>
</dbReference>
<sequence>MADINAEQAWNINTGRNDVIIAVCDGGIDYTHPDLDPGNRSRVIAGYDFGSNDSDPMDDLPDGTGSYGGHGTHIAGIIGAIPNNGQQISGVMWNCKIMPVKMVGDGSLTISYPFGAWNWDFSTTAFPSDVADAIDYAVNNGAHVINLSYGFPDMGVNLNQVILRVPLLHEAILNAYNNNVVVIASMGNEYSGGNPTNYPAAFPDVIAVGNTTNDNPPQRWQTSSTGSHISVSAPGRSIISTTRGGGTGPKTGTSMSAPIVSGVAGLIISQGLDRNFNLTNDDVRHILERTAYDVTSTGVGFDNQTGYGIVDAYEALHLLDEPNELFHYNSTGGAAVKNYNFKKWILLSGRWGLAAGTYLKVDQYKITKHVTFDVPFCSTPTVWMREKESKSLSYANPNLGRPYCQITNITPTGFDLEYVVYFVPTNLSGQRIDKWIPASPEMSNVAYTAVGVPNFAANASLSGPSVVCSSTPDLKFSFGTSFSINNLPAGATISWNTSDNISLNSSQGANPCTFAPSGSGDGWIEATITTDCGDITLARKNVWVGAPANNPTSIIPFYRNGLEFGSNTIYEFYVYSQPGVTNYQWNVGGATILDGQGTSRIRIKTYDATSSGNNINFNVGVRFENDCGSSLYFARTGWVIPGTGGATRIAVSPNPSTVETTISLETIATDAKSTKALQEWDLEVYNQGQQLKARKQKINGSQATLNTSGWKEGVYIIRAKVNGEVLTEKLVVKEQ</sequence>
<dbReference type="PRINTS" id="PR00723">
    <property type="entry name" value="SUBTILISIN"/>
</dbReference>
<feature type="active site" description="Charge relay system" evidence="5">
    <location>
        <position position="25"/>
    </location>
</feature>
<feature type="domain" description="PKD-like" evidence="8">
    <location>
        <begin position="571"/>
        <end position="630"/>
    </location>
</feature>
<dbReference type="Proteomes" id="UP000294848">
    <property type="component" value="Unassembled WGS sequence"/>
</dbReference>
<dbReference type="Pfam" id="PF18962">
    <property type="entry name" value="Por_Secre_tail"/>
    <property type="match status" value="1"/>
</dbReference>
<dbReference type="Pfam" id="PF19408">
    <property type="entry name" value="PKD_6"/>
    <property type="match status" value="1"/>
</dbReference>
<keyword evidence="2 5" id="KW-0645">Protease</keyword>
<dbReference type="PANTHER" id="PTHR43399">
    <property type="entry name" value="SUBTILISIN-RELATED"/>
    <property type="match status" value="1"/>
</dbReference>
<dbReference type="InterPro" id="IPR045829">
    <property type="entry name" value="PKD_6"/>
</dbReference>
<accession>A0A4R6H4J0</accession>
<dbReference type="PROSITE" id="PS00137">
    <property type="entry name" value="SUBTILASE_HIS"/>
    <property type="match status" value="1"/>
</dbReference>
<evidence type="ECO:0000256" key="3">
    <source>
        <dbReference type="ARBA" id="ARBA00022801"/>
    </source>
</evidence>
<dbReference type="NCBIfam" id="TIGR04183">
    <property type="entry name" value="Por_Secre_tail"/>
    <property type="match status" value="1"/>
</dbReference>
<dbReference type="InterPro" id="IPR015500">
    <property type="entry name" value="Peptidase_S8_subtilisin-rel"/>
</dbReference>
<protein>
    <submittedName>
        <fullName evidence="9">Putative secreted protein (Por secretion system target)</fullName>
    </submittedName>
</protein>
<dbReference type="InterPro" id="IPR051048">
    <property type="entry name" value="Peptidase_S8/S53_subtilisin"/>
</dbReference>
<dbReference type="PROSITE" id="PS00138">
    <property type="entry name" value="SUBTILASE_SER"/>
    <property type="match status" value="1"/>
</dbReference>
<proteinExistence type="inferred from homology"/>
<evidence type="ECO:0000256" key="1">
    <source>
        <dbReference type="ARBA" id="ARBA00011073"/>
    </source>
</evidence>
<dbReference type="InterPro" id="IPR026444">
    <property type="entry name" value="Secre_tail"/>
</dbReference>
<comment type="caution">
    <text evidence="9">The sequence shown here is derived from an EMBL/GenBank/DDBJ whole genome shotgun (WGS) entry which is preliminary data.</text>
</comment>
<dbReference type="InterPro" id="IPR023828">
    <property type="entry name" value="Peptidase_S8_Ser-AS"/>
</dbReference>
<feature type="active site" description="Charge relay system" evidence="5">
    <location>
        <position position="254"/>
    </location>
</feature>
<dbReference type="PROSITE" id="PS51892">
    <property type="entry name" value="SUBTILASE"/>
    <property type="match status" value="1"/>
</dbReference>
<keyword evidence="3 5" id="KW-0378">Hydrolase</keyword>
<comment type="similarity">
    <text evidence="1 5">Belongs to the peptidase S8 family.</text>
</comment>
<evidence type="ECO:0000259" key="7">
    <source>
        <dbReference type="Pfam" id="PF18962"/>
    </source>
</evidence>
<organism evidence="9 10">
    <name type="scientific">Sunxiuqinia elliptica</name>
    <dbReference type="NCBI Taxonomy" id="655355"/>
    <lineage>
        <taxon>Bacteria</taxon>
        <taxon>Pseudomonadati</taxon>
        <taxon>Bacteroidota</taxon>
        <taxon>Bacteroidia</taxon>
        <taxon>Marinilabiliales</taxon>
        <taxon>Prolixibacteraceae</taxon>
        <taxon>Sunxiuqinia</taxon>
    </lineage>
</organism>
<evidence type="ECO:0000256" key="2">
    <source>
        <dbReference type="ARBA" id="ARBA00022670"/>
    </source>
</evidence>